<name>A0A6J4VJ84_9BACT</name>
<accession>A0A6J4VJ84</accession>
<feature type="non-terminal residue" evidence="2">
    <location>
        <position position="1"/>
    </location>
</feature>
<feature type="region of interest" description="Disordered" evidence="1">
    <location>
        <begin position="1"/>
        <end position="39"/>
    </location>
</feature>
<feature type="compositionally biased region" description="Basic and acidic residues" evidence="1">
    <location>
        <begin position="12"/>
        <end position="39"/>
    </location>
</feature>
<reference evidence="2" key="1">
    <citation type="submission" date="2020-02" db="EMBL/GenBank/DDBJ databases">
        <authorList>
            <person name="Meier V. D."/>
        </authorList>
    </citation>
    <scope>NUCLEOTIDE SEQUENCE</scope>
    <source>
        <strain evidence="2">AVDCRST_MAG87</strain>
    </source>
</reference>
<organism evidence="2">
    <name type="scientific">uncultured Thermomicrobiales bacterium</name>
    <dbReference type="NCBI Taxonomy" id="1645740"/>
    <lineage>
        <taxon>Bacteria</taxon>
        <taxon>Pseudomonadati</taxon>
        <taxon>Thermomicrobiota</taxon>
        <taxon>Thermomicrobia</taxon>
        <taxon>Thermomicrobiales</taxon>
        <taxon>environmental samples</taxon>
    </lineage>
</organism>
<evidence type="ECO:0000313" key="2">
    <source>
        <dbReference type="EMBL" id="CAA9579712.1"/>
    </source>
</evidence>
<sequence>EPARSSSSGWRLEAESGHDAGARTNWRHRENRTEIERSL</sequence>
<gene>
    <name evidence="2" type="ORF">AVDCRST_MAG87-3207</name>
</gene>
<dbReference type="EMBL" id="CADCWJ010000706">
    <property type="protein sequence ID" value="CAA9579712.1"/>
    <property type="molecule type" value="Genomic_DNA"/>
</dbReference>
<dbReference type="AlphaFoldDB" id="A0A6J4VJ84"/>
<proteinExistence type="predicted"/>
<evidence type="ECO:0000256" key="1">
    <source>
        <dbReference type="SAM" id="MobiDB-lite"/>
    </source>
</evidence>
<feature type="non-terminal residue" evidence="2">
    <location>
        <position position="39"/>
    </location>
</feature>
<protein>
    <submittedName>
        <fullName evidence="2">Uncharacterized protein</fullName>
    </submittedName>
</protein>